<reference evidence="1 2" key="1">
    <citation type="journal article" date="2012" name="J. Bacteriol.">
        <title>Complete Genome Sequence of Leptospirillum ferrooxidans Strain C2-3, Isolated from a Fresh Volcanic Ash Deposit on the Island of Miyake, Japan.</title>
        <authorList>
            <person name="Fujimura R."/>
            <person name="Sato Y."/>
            <person name="Nishizawa T."/>
            <person name="Oshima K."/>
            <person name="Kim S.-W."/>
            <person name="Hattori M."/>
            <person name="Kamijo T."/>
            <person name="Ohta H."/>
        </authorList>
    </citation>
    <scope>NUCLEOTIDE SEQUENCE [LARGE SCALE GENOMIC DNA]</scope>
    <source>
        <strain evidence="1 2">C2-3</strain>
    </source>
</reference>
<keyword evidence="2" id="KW-1185">Reference proteome</keyword>
<dbReference type="EMBL" id="AP012342">
    <property type="protein sequence ID" value="BAM06367.1"/>
    <property type="molecule type" value="Genomic_DNA"/>
</dbReference>
<evidence type="ECO:0000313" key="2">
    <source>
        <dbReference type="Proteomes" id="UP000007382"/>
    </source>
</evidence>
<organism evidence="1 2">
    <name type="scientific">Leptospirillum ferrooxidans (strain C2-3)</name>
    <dbReference type="NCBI Taxonomy" id="1162668"/>
    <lineage>
        <taxon>Bacteria</taxon>
        <taxon>Pseudomonadati</taxon>
        <taxon>Nitrospirota</taxon>
        <taxon>Nitrospiria</taxon>
        <taxon>Nitrospirales</taxon>
        <taxon>Nitrospiraceae</taxon>
        <taxon>Leptospirillum</taxon>
    </lineage>
</organism>
<dbReference type="eggNOG" id="ENOG502ZATZ">
    <property type="taxonomic scope" value="Bacteria"/>
</dbReference>
<dbReference type="KEGG" id="lfc:LFE_0652"/>
<name>I0IM68_LEPFC</name>
<dbReference type="STRING" id="1162668.LFE_0652"/>
<dbReference type="AlphaFoldDB" id="I0IM68"/>
<evidence type="ECO:0000313" key="1">
    <source>
        <dbReference type="EMBL" id="BAM06367.1"/>
    </source>
</evidence>
<sequence>MTSNPEMMASGFPGATVDTARFLEGKGLFEKPFRLPLSTISIPGLDQNLLENIGQALFEFYRALDALYRKSSVEPSLSFVAEILDRGKPRELVEFARSKRFRQDLPGIIRPDLLITPAGPVLTEMDSVPGGVGLLHALTRSMRDIGGTGAFGGTDGMLSGFASMIRSQRPDPSLVILVSDESHDYRAEMHYLSDCLDADHFPSACLHPRDIQFDGEGIFRRDSSGKMVRINIIYRFFELFDLPNIPKIDILQYFVKGGKLKVTPPFKPWLEEKLGMALWHHHRLSDYWKGAIRDSLRDILDQIIPKTWPLDPTPVPSGAAIVGLEVKGRKLLDFQALIGLTQKERELIIKPSGFSPESWGSRGVVIGHDLSEEDWNRSVMDAFNAWPLTPHILQPFVRTSLYEFSCFDIGTDSVESGLYRVRACPYYFVRSEKATLGGVLMTACPQDKKIIHGMSDAILAPGAPVRLEMSL</sequence>
<dbReference type="PATRIC" id="fig|1162668.3.peg.758"/>
<dbReference type="RefSeq" id="WP_014448859.1">
    <property type="nucleotide sequence ID" value="NC_017094.1"/>
</dbReference>
<accession>I0IM68</accession>
<proteinExistence type="predicted"/>
<protein>
    <submittedName>
        <fullName evidence="1">Uncharacterized protein</fullName>
    </submittedName>
</protein>
<reference evidence="2" key="2">
    <citation type="submission" date="2012-03" db="EMBL/GenBank/DDBJ databases">
        <title>The complete genome sequence of the pioneer microbe on fresh volcanic deposit, Leptospirillum ferrooxidans strain C2-3.</title>
        <authorList>
            <person name="Fujimura R."/>
            <person name="Sato Y."/>
            <person name="Nishizawa T."/>
            <person name="Nanba K."/>
            <person name="Oshima K."/>
            <person name="Hattori M."/>
            <person name="Kamijo T."/>
            <person name="Ohta H."/>
        </authorList>
    </citation>
    <scope>NUCLEOTIDE SEQUENCE [LARGE SCALE GENOMIC DNA]</scope>
    <source>
        <strain evidence="2">C2-3</strain>
    </source>
</reference>
<dbReference type="Proteomes" id="UP000007382">
    <property type="component" value="Chromosome"/>
</dbReference>
<dbReference type="HOGENOM" id="CLU_046117_0_0_0"/>
<gene>
    <name evidence="1" type="ordered locus">LFE_0652</name>
</gene>
<dbReference type="OrthoDB" id="9763288at2"/>